<protein>
    <recommendedName>
        <fullName evidence="2">RRM domain-containing protein</fullName>
    </recommendedName>
</protein>
<dbReference type="SUPFAM" id="SSF54928">
    <property type="entry name" value="RNA-binding domain, RBD"/>
    <property type="match status" value="1"/>
</dbReference>
<gene>
    <name evidence="1" type="ORF">ZEAMMB73_Zm00001d040295</name>
</gene>
<dbReference type="GO" id="GO:0003676">
    <property type="term" value="F:nucleic acid binding"/>
    <property type="evidence" value="ECO:0007669"/>
    <property type="project" value="InterPro"/>
</dbReference>
<dbReference type="InParanoid" id="A0A1D6MPT7"/>
<name>A0A1D6MPT7_MAIZE</name>
<organism evidence="1">
    <name type="scientific">Zea mays</name>
    <name type="common">Maize</name>
    <dbReference type="NCBI Taxonomy" id="4577"/>
    <lineage>
        <taxon>Eukaryota</taxon>
        <taxon>Viridiplantae</taxon>
        <taxon>Streptophyta</taxon>
        <taxon>Embryophyta</taxon>
        <taxon>Tracheophyta</taxon>
        <taxon>Spermatophyta</taxon>
        <taxon>Magnoliopsida</taxon>
        <taxon>Liliopsida</taxon>
        <taxon>Poales</taxon>
        <taxon>Poaceae</taxon>
        <taxon>PACMAD clade</taxon>
        <taxon>Panicoideae</taxon>
        <taxon>Andropogonodae</taxon>
        <taxon>Andropogoneae</taxon>
        <taxon>Tripsacinae</taxon>
        <taxon>Zea</taxon>
    </lineage>
</organism>
<dbReference type="EMBL" id="CM007649">
    <property type="protein sequence ID" value="ONM31041.1"/>
    <property type="molecule type" value="Genomic_DNA"/>
</dbReference>
<accession>A0A1D6MPT7</accession>
<dbReference type="STRING" id="4577.A0A1D6MPT7"/>
<reference evidence="1" key="1">
    <citation type="submission" date="2015-12" db="EMBL/GenBank/DDBJ databases">
        <title>Update maize B73 reference genome by single molecule sequencing technologies.</title>
        <authorList>
            <consortium name="Maize Genome Sequencing Project"/>
            <person name="Ware D."/>
        </authorList>
    </citation>
    <scope>NUCLEOTIDE SEQUENCE [LARGE SCALE GENOMIC DNA]</scope>
    <source>
        <tissue evidence="1">Seedling</tissue>
    </source>
</reference>
<evidence type="ECO:0008006" key="2">
    <source>
        <dbReference type="Google" id="ProtNLM"/>
    </source>
</evidence>
<sequence>MVNLPRGHGYIAFKKRADAEKALLYMDGHLHEGSQLHHMRNGLQIKGLNHPGVHLTHHLGVVLILHLFVTDQILLLSGVVAHLLARDHYLQLEGTRLNVT</sequence>
<evidence type="ECO:0000313" key="1">
    <source>
        <dbReference type="EMBL" id="ONM31041.1"/>
    </source>
</evidence>
<proteinExistence type="predicted"/>
<dbReference type="AlphaFoldDB" id="A0A1D6MPT7"/>
<dbReference type="InterPro" id="IPR035979">
    <property type="entry name" value="RBD_domain_sf"/>
</dbReference>